<dbReference type="RefSeq" id="WP_184790616.1">
    <property type="nucleotide sequence ID" value="NZ_BONT01000053.1"/>
</dbReference>
<evidence type="ECO:0000313" key="4">
    <source>
        <dbReference type="Proteomes" id="UP000548476"/>
    </source>
</evidence>
<name>A0A841FNY6_9ACTN</name>
<dbReference type="AlphaFoldDB" id="A0A841FNY6"/>
<proteinExistence type="predicted"/>
<dbReference type="EMBL" id="JACHGT010000013">
    <property type="protein sequence ID" value="MBB6037815.1"/>
    <property type="molecule type" value="Genomic_DNA"/>
</dbReference>
<dbReference type="Pfam" id="PF01551">
    <property type="entry name" value="Peptidase_M23"/>
    <property type="match status" value="1"/>
</dbReference>
<evidence type="ECO:0000256" key="1">
    <source>
        <dbReference type="SAM" id="Phobius"/>
    </source>
</evidence>
<keyword evidence="4" id="KW-1185">Reference proteome</keyword>
<dbReference type="Proteomes" id="UP000548476">
    <property type="component" value="Unassembled WGS sequence"/>
</dbReference>
<keyword evidence="1" id="KW-0472">Membrane</keyword>
<gene>
    <name evidence="3" type="ORF">HNR73_005693</name>
</gene>
<dbReference type="PANTHER" id="PTHR21666:SF270">
    <property type="entry name" value="MUREIN HYDROLASE ACTIVATOR ENVC"/>
    <property type="match status" value="1"/>
</dbReference>
<dbReference type="GO" id="GO:0004222">
    <property type="term" value="F:metalloendopeptidase activity"/>
    <property type="evidence" value="ECO:0007669"/>
    <property type="project" value="TreeGrafter"/>
</dbReference>
<dbReference type="Gene3D" id="2.70.70.10">
    <property type="entry name" value="Glucose Permease (Domain IIA)"/>
    <property type="match status" value="1"/>
</dbReference>
<reference evidence="3 4" key="1">
    <citation type="submission" date="2020-08" db="EMBL/GenBank/DDBJ databases">
        <title>Genomic Encyclopedia of Type Strains, Phase IV (KMG-IV): sequencing the most valuable type-strain genomes for metagenomic binning, comparative biology and taxonomic classification.</title>
        <authorList>
            <person name="Goeker M."/>
        </authorList>
    </citation>
    <scope>NUCLEOTIDE SEQUENCE [LARGE SCALE GENOMIC DNA]</scope>
    <source>
        <strain evidence="3 4">YIM 65646</strain>
    </source>
</reference>
<accession>A0A841FNY6</accession>
<evidence type="ECO:0000259" key="2">
    <source>
        <dbReference type="Pfam" id="PF01551"/>
    </source>
</evidence>
<dbReference type="InterPro" id="IPR011055">
    <property type="entry name" value="Dup_hybrid_motif"/>
</dbReference>
<comment type="caution">
    <text evidence="3">The sequence shown here is derived from an EMBL/GenBank/DDBJ whole genome shotgun (WGS) entry which is preliminary data.</text>
</comment>
<dbReference type="PANTHER" id="PTHR21666">
    <property type="entry name" value="PEPTIDASE-RELATED"/>
    <property type="match status" value="1"/>
</dbReference>
<dbReference type="CDD" id="cd12797">
    <property type="entry name" value="M23_peptidase"/>
    <property type="match status" value="1"/>
</dbReference>
<dbReference type="InterPro" id="IPR050570">
    <property type="entry name" value="Cell_wall_metabolism_enzyme"/>
</dbReference>
<dbReference type="InterPro" id="IPR016047">
    <property type="entry name" value="M23ase_b-sheet_dom"/>
</dbReference>
<dbReference type="SUPFAM" id="SSF51261">
    <property type="entry name" value="Duplicated hybrid motif"/>
    <property type="match status" value="1"/>
</dbReference>
<sequence length="370" mass="38572">MLTGSGRRRGRVVAWVASATALLLCCAGTVVYTFFSAQPSQPGINLIGCGTTNAINVEADLPKVGNLNDEQRLNAAIIIKVGQEKKIPPRGWVIAIATAMQESTLHNYGHLGDRNDHDSLGLFQQRPSAGWGTPDQVQDPSYAAGRFYGKLKTIDGWETMPLTVAAQRVQVSAFPNAYAKWEPLATDVVNTLADGAARSVVGGNAGTCANAGEISASGWTAPVKEGIVSGFRTAERPDHHGVDLGSPRGTTIHAASAGVVSVVTCNASTPGGAPYSCDVDGSPSIMGCGWYVEITHAAGVVTRYCHMQVQPSVFVGQNVTAGQPIGISGTSGNSSGPHLHFEVHLNNDTNNTGAVDPGVFMQQRGAPLEG</sequence>
<evidence type="ECO:0000313" key="3">
    <source>
        <dbReference type="EMBL" id="MBB6037815.1"/>
    </source>
</evidence>
<keyword evidence="1" id="KW-1133">Transmembrane helix</keyword>
<feature type="domain" description="M23ase beta-sheet core" evidence="2">
    <location>
        <begin position="239"/>
        <end position="349"/>
    </location>
</feature>
<feature type="transmembrane region" description="Helical" evidence="1">
    <location>
        <begin position="12"/>
        <end position="35"/>
    </location>
</feature>
<keyword evidence="1" id="KW-0812">Transmembrane</keyword>
<organism evidence="3 4">
    <name type="scientific">Phytomonospora endophytica</name>
    <dbReference type="NCBI Taxonomy" id="714109"/>
    <lineage>
        <taxon>Bacteria</taxon>
        <taxon>Bacillati</taxon>
        <taxon>Actinomycetota</taxon>
        <taxon>Actinomycetes</taxon>
        <taxon>Micromonosporales</taxon>
        <taxon>Micromonosporaceae</taxon>
        <taxon>Phytomonospora</taxon>
    </lineage>
</organism>
<protein>
    <recommendedName>
        <fullName evidence="2">M23ase beta-sheet core domain-containing protein</fullName>
    </recommendedName>
</protein>